<proteinExistence type="predicted"/>
<sequence length="730" mass="83822">MHWDSNIPCLVFDNVKQILGMKIYVIWIAFMCTILFACKTEDRDEIDRFEVVDRNSPVVSRFDSLSSLSVGNGNFAMTVDATGLQSYPELYKNGVPLGTQAQWGWHSFPNPEGYQFEETLKAFNFRGHNEVYSVQFKEKDRKHYAADYYRCNPHRLHLGYVGLEIMNSKGNQVDQSGIKDIQQKLHLWDGTIESNYTIDGDSVSVKTACDPNVDMVKADILSPLIAKDRLKVNLKFPYPTGMHSDDASDWNSTNKHKTEIVEEGNGYCLFKRTLDGDVYFVKLQWRGKATLKEKAPHYFVLDPESVHFEFTCAFFDKTPEKNELPLPDVMQTASNYWQSFWKEGGIIDFSGCTDERASELERRVVLSQYLMAIQCAGNIPPQETGLTYNSWFGKFHLEMHWWHAVHFALWNHIELLERSLDWYSKACPVAKSIAQRQGFEGVRWMKMTDPSAKEAPSSTGSFLIWQQPHFIYMAELVYRNHPSIEVINKYGDLVEETAKFMASFATYNEVEKRYVLKGLIPAQETLRASETINPPFELSYWYYALDVAQKWRERAAKGRDANWDELIQKLSSLASKDGLYLAAEDAIDTYEDIRFTSDHPAVLGALGILPQCRLVRPDYMKNTLQWIWGNWNWEKTWGWDYPMTAMCAARIGEPDKAVGALMMDKRTNTYLVNGHNYQDSRLRVYLPGNGGLLTAVAMMCAGWDGNVVENPGFPKDGTWDVKWEGLKPMP</sequence>
<dbReference type="RefSeq" id="WP_301200233.1">
    <property type="nucleotide sequence ID" value="NZ_JAPDPI010000027.1"/>
</dbReference>
<comment type="caution">
    <text evidence="1">The sequence shown here is derived from an EMBL/GenBank/DDBJ whole genome shotgun (WGS) entry which is preliminary data.</text>
</comment>
<protein>
    <submittedName>
        <fullName evidence="1">Uncharacterized protein</fullName>
    </submittedName>
</protein>
<dbReference type="InterPro" id="IPR008928">
    <property type="entry name" value="6-hairpin_glycosidase_sf"/>
</dbReference>
<accession>A0AAE3MFH2</accession>
<dbReference type="EMBL" id="JAPDPI010000027">
    <property type="protein sequence ID" value="MCW3806625.1"/>
    <property type="molecule type" value="Genomic_DNA"/>
</dbReference>
<dbReference type="InterPro" id="IPR012341">
    <property type="entry name" value="6hp_glycosidase-like_sf"/>
</dbReference>
<dbReference type="Proteomes" id="UP001207408">
    <property type="component" value="Unassembled WGS sequence"/>
</dbReference>
<dbReference type="SUPFAM" id="SSF48208">
    <property type="entry name" value="Six-hairpin glycosidases"/>
    <property type="match status" value="1"/>
</dbReference>
<evidence type="ECO:0000313" key="1">
    <source>
        <dbReference type="EMBL" id="MCW3806625.1"/>
    </source>
</evidence>
<reference evidence="1" key="1">
    <citation type="submission" date="2022-10" db="EMBL/GenBank/DDBJ databases">
        <authorList>
            <person name="Yu W.X."/>
        </authorList>
    </citation>
    <scope>NUCLEOTIDE SEQUENCE</scope>
    <source>
        <strain evidence="1">D04</strain>
    </source>
</reference>
<keyword evidence="2" id="KW-1185">Reference proteome</keyword>
<dbReference type="GO" id="GO:0005975">
    <property type="term" value="P:carbohydrate metabolic process"/>
    <property type="evidence" value="ECO:0007669"/>
    <property type="project" value="InterPro"/>
</dbReference>
<name>A0AAE3MFH2_9BACT</name>
<dbReference type="AlphaFoldDB" id="A0AAE3MFH2"/>
<dbReference type="Gene3D" id="1.50.10.10">
    <property type="match status" value="1"/>
</dbReference>
<organism evidence="1 2">
    <name type="scientific">Plebeiibacterium marinum</name>
    <dbReference type="NCBI Taxonomy" id="2992111"/>
    <lineage>
        <taxon>Bacteria</taxon>
        <taxon>Pseudomonadati</taxon>
        <taxon>Bacteroidota</taxon>
        <taxon>Bacteroidia</taxon>
        <taxon>Marinilabiliales</taxon>
        <taxon>Marinilabiliaceae</taxon>
        <taxon>Plebeiibacterium</taxon>
    </lineage>
</organism>
<evidence type="ECO:0000313" key="2">
    <source>
        <dbReference type="Proteomes" id="UP001207408"/>
    </source>
</evidence>
<gene>
    <name evidence="1" type="ORF">OM074_13395</name>
</gene>